<feature type="region of interest" description="Disordered" evidence="2">
    <location>
        <begin position="288"/>
        <end position="308"/>
    </location>
</feature>
<sequence length="308" mass="33636">MMRYDAAVLDRQFNNRELVPDWADYLARWKRDSQEARLNWPCLLDLPYGDSIAQTLDWFAPAATGLAPCLVFIHGGWWRSLDKADHSFIAPPFVARGVHVVVVNYALAPGATLQQIVGDVVQALAWVWRRAEDFGVDRSRIVLAGHSAGAHLAAMMLACRFDWYGDDLPAQIPAGALALSGVYDLEAVRKTAFLQRDLKLTQHSARAMSPAWLPPAGPAALALAVGADESEAFHAQARLMHRHWPGSGKTLVAPGAHHFSALDALAQPGSALHSRLWDLIGTRERERVSETADAANTVDSAQDLTPAD</sequence>
<dbReference type="Proteomes" id="UP000002372">
    <property type="component" value="Chromosome"/>
</dbReference>
<evidence type="ECO:0000259" key="3">
    <source>
        <dbReference type="Pfam" id="PF20434"/>
    </source>
</evidence>
<dbReference type="GO" id="GO:0016787">
    <property type="term" value="F:hydrolase activity"/>
    <property type="evidence" value="ECO:0007669"/>
    <property type="project" value="UniProtKB-KW"/>
</dbReference>
<name>D6CLB5_THIA3</name>
<gene>
    <name evidence="4" type="ordered locus">THI_2730</name>
    <name evidence="5" type="ORF">THICB1_50180</name>
</gene>
<dbReference type="InterPro" id="IPR029058">
    <property type="entry name" value="AB_hydrolase_fold"/>
</dbReference>
<reference evidence="5 7" key="4">
    <citation type="submission" date="2015-03" db="EMBL/GenBank/DDBJ databases">
        <authorList>
            <person name="Regsiter A."/>
            <person name="william w."/>
        </authorList>
    </citation>
    <scope>NUCLEOTIDE SEQUENCE [LARGE SCALE GENOMIC DNA]</scope>
    <source>
        <strain evidence="5 7">CB1</strain>
    </source>
</reference>
<dbReference type="EMBL" id="FP475956">
    <property type="protein sequence ID" value="CAZ89343.1"/>
    <property type="molecule type" value="Genomic_DNA"/>
</dbReference>
<dbReference type="eggNOG" id="COG0657">
    <property type="taxonomic scope" value="Bacteria"/>
</dbReference>
<dbReference type="InterPro" id="IPR049492">
    <property type="entry name" value="BD-FAE-like_dom"/>
</dbReference>
<dbReference type="HOGENOM" id="CLU_012494_4_7_4"/>
<proteinExistence type="predicted"/>
<dbReference type="SUPFAM" id="SSF53474">
    <property type="entry name" value="alpha/beta-Hydrolases"/>
    <property type="match status" value="1"/>
</dbReference>
<keyword evidence="1" id="KW-0378">Hydrolase</keyword>
<dbReference type="Proteomes" id="UP000078599">
    <property type="component" value="Unassembled WGS sequence"/>
</dbReference>
<dbReference type="PANTHER" id="PTHR48081:SF33">
    <property type="entry name" value="KYNURENINE FORMAMIDASE"/>
    <property type="match status" value="1"/>
</dbReference>
<feature type="compositionally biased region" description="Polar residues" evidence="2">
    <location>
        <begin position="297"/>
        <end position="308"/>
    </location>
</feature>
<dbReference type="RefSeq" id="WP_013106628.1">
    <property type="nucleotide sequence ID" value="NZ_LN831666.1"/>
</dbReference>
<dbReference type="Pfam" id="PF20434">
    <property type="entry name" value="BD-FAE"/>
    <property type="match status" value="1"/>
</dbReference>
<dbReference type="AlphaFoldDB" id="D6CLB5"/>
<reference key="1">
    <citation type="submission" date="2009-07" db="EMBL/GenBank/DDBJ databases">
        <authorList>
            <person name="Genoscope - CEA"/>
        </authorList>
    </citation>
    <scope>NUCLEOTIDE SEQUENCE</scope>
    <source>
        <strain>3As</strain>
    </source>
</reference>
<dbReference type="KEGG" id="thi:THI_2730"/>
<protein>
    <recommendedName>
        <fullName evidence="3">BD-FAE-like domain-containing protein</fullName>
    </recommendedName>
</protein>
<dbReference type="PANTHER" id="PTHR48081">
    <property type="entry name" value="AB HYDROLASE SUPERFAMILY PROTEIN C4A8.06C"/>
    <property type="match status" value="1"/>
</dbReference>
<reference evidence="6" key="2">
    <citation type="journal article" date="2010" name="PLoS Genet.">
        <title>Structure, function, and evolution of the Thiomonas spp. genome.</title>
        <authorList>
            <person name="Arsene-Ploetze F."/>
            <person name="Koechler S."/>
            <person name="Marchal M."/>
            <person name="Coppee J.Y."/>
            <person name="Chandler M."/>
            <person name="Bonnefoy V."/>
            <person name="Brochier-Armanet C."/>
            <person name="Barakat M."/>
            <person name="Barbe V."/>
            <person name="Battaglia-Brunet F."/>
            <person name="Bruneel O."/>
            <person name="Bryan C.G."/>
            <person name="Cleiss-Arnold J."/>
            <person name="Cruveiller S."/>
            <person name="Erhardt M."/>
            <person name="Heinrich-Salmeron A."/>
            <person name="Hommais F."/>
            <person name="Joulian C."/>
            <person name="Krin E."/>
            <person name="Lieutaud A."/>
            <person name="Lievremont D."/>
            <person name="Michel C."/>
            <person name="Muller D."/>
            <person name="Ortet P."/>
            <person name="Proux C."/>
            <person name="Siguier P."/>
            <person name="Roche D."/>
            <person name="Rouy Z."/>
            <person name="Salvignol G."/>
            <person name="Slyemi D."/>
            <person name="Talla E."/>
            <person name="Weiss S."/>
            <person name="Weissenbach J."/>
            <person name="Medigue C."/>
            <person name="Bertin P.N."/>
        </authorList>
    </citation>
    <scope>NUCLEOTIDE SEQUENCE [LARGE SCALE GENOMIC DNA]</scope>
    <source>
        <strain evidence="6">DSM 22701 / CIP 110005 / 3As</strain>
    </source>
</reference>
<evidence type="ECO:0000313" key="7">
    <source>
        <dbReference type="Proteomes" id="UP000078599"/>
    </source>
</evidence>
<dbReference type="InterPro" id="IPR050300">
    <property type="entry name" value="GDXG_lipolytic_enzyme"/>
</dbReference>
<evidence type="ECO:0000313" key="4">
    <source>
        <dbReference type="EMBL" id="CAZ89343.1"/>
    </source>
</evidence>
<evidence type="ECO:0000313" key="5">
    <source>
        <dbReference type="EMBL" id="CQR35516.1"/>
    </source>
</evidence>
<organism evidence="4 6">
    <name type="scientific">Thiomonas arsenitoxydans (strain DSM 22701 / CIP 110005 / 3As)</name>
    <dbReference type="NCBI Taxonomy" id="426114"/>
    <lineage>
        <taxon>Bacteria</taxon>
        <taxon>Pseudomonadati</taxon>
        <taxon>Pseudomonadota</taxon>
        <taxon>Betaproteobacteria</taxon>
        <taxon>Burkholderiales</taxon>
        <taxon>Thiomonas</taxon>
    </lineage>
</organism>
<dbReference type="EMBL" id="CTRI01000027">
    <property type="protein sequence ID" value="CQR35516.1"/>
    <property type="molecule type" value="Genomic_DNA"/>
</dbReference>
<keyword evidence="7" id="KW-1185">Reference proteome</keyword>
<evidence type="ECO:0000313" key="6">
    <source>
        <dbReference type="Proteomes" id="UP000002372"/>
    </source>
</evidence>
<dbReference type="Gene3D" id="3.40.50.1820">
    <property type="entry name" value="alpha/beta hydrolase"/>
    <property type="match status" value="1"/>
</dbReference>
<accession>D6CLB5</accession>
<feature type="domain" description="BD-FAE-like" evidence="3">
    <location>
        <begin position="57"/>
        <end position="156"/>
    </location>
</feature>
<evidence type="ECO:0000256" key="2">
    <source>
        <dbReference type="SAM" id="MobiDB-lite"/>
    </source>
</evidence>
<reference evidence="4" key="3">
    <citation type="submission" date="2010-07" db="EMBL/GenBank/DDBJ databases">
        <authorList>
            <person name="Genoscope - CEA"/>
        </authorList>
    </citation>
    <scope>NUCLEOTIDE SEQUENCE</scope>
    <source>
        <strain evidence="4">3As</strain>
    </source>
</reference>
<evidence type="ECO:0000256" key="1">
    <source>
        <dbReference type="ARBA" id="ARBA00022801"/>
    </source>
</evidence>